<reference evidence="6" key="3">
    <citation type="submission" date="2009-09" db="EMBL/GenBank/DDBJ databases">
        <title>Structural analysis of ISCR8, a subgroup of IS91-like elements.</title>
        <authorList>
            <person name="Schleinitz K.M."/>
            <person name="Vallaeys T."/>
            <person name="Kleinsteuber S."/>
        </authorList>
    </citation>
    <scope>NUCLEOTIDE SEQUENCE</scope>
    <source>
        <strain evidence="6">MC1</strain>
        <plasmid evidence="6">pMC1</plasmid>
    </source>
</reference>
<dbReference type="Gene3D" id="1.10.10.10">
    <property type="entry name" value="Winged helix-like DNA-binding domain superfamily/Winged helix DNA-binding domain"/>
    <property type="match status" value="1"/>
</dbReference>
<dbReference type="InterPro" id="IPR036390">
    <property type="entry name" value="WH_DNA-bd_sf"/>
</dbReference>
<dbReference type="Pfam" id="PF03466">
    <property type="entry name" value="LysR_substrate"/>
    <property type="match status" value="1"/>
</dbReference>
<dbReference type="PANTHER" id="PTHR30126:SF40">
    <property type="entry name" value="HTH-TYPE TRANSCRIPTIONAL REGULATOR GLTR"/>
    <property type="match status" value="1"/>
</dbReference>
<dbReference type="InterPro" id="IPR005119">
    <property type="entry name" value="LysR_subst-bd"/>
</dbReference>
<dbReference type="FunFam" id="1.10.10.10:FF:000001">
    <property type="entry name" value="LysR family transcriptional regulator"/>
    <property type="match status" value="1"/>
</dbReference>
<dbReference type="GO" id="GO:0003700">
    <property type="term" value="F:DNA-binding transcription factor activity"/>
    <property type="evidence" value="ECO:0007669"/>
    <property type="project" value="InterPro"/>
</dbReference>
<evidence type="ECO:0000256" key="3">
    <source>
        <dbReference type="ARBA" id="ARBA00023125"/>
    </source>
</evidence>
<geneLocation type="plasmid" evidence="6">
    <name>pMC1</name>
</geneLocation>
<keyword evidence="6" id="KW-0614">Plasmid</keyword>
<dbReference type="AlphaFoldDB" id="E0R7N1"/>
<evidence type="ECO:0000256" key="4">
    <source>
        <dbReference type="ARBA" id="ARBA00023163"/>
    </source>
</evidence>
<dbReference type="Pfam" id="PF00126">
    <property type="entry name" value="HTH_1"/>
    <property type="match status" value="1"/>
</dbReference>
<name>E0R7N1_DELAC</name>
<reference evidence="6" key="1">
    <citation type="journal article" date="2004" name="Appl. Environ. Microbiol.">
        <title>Localization and characterization of two novel genes encoding stereospecific dioxygenases catalyzing 2(2,4-dichlorophenoxy)propionate cleavage in Delftia acidovorans MC1.</title>
        <authorList>
            <person name="Schleinitz K.M."/>
            <person name="Kleinsteuber S."/>
            <person name="Vallaeys T."/>
            <person name="Babel W."/>
        </authorList>
    </citation>
    <scope>NUCLEOTIDE SEQUENCE</scope>
    <source>
        <strain evidence="6">MC1</strain>
        <plasmid evidence="6">pMC1</plasmid>
    </source>
</reference>
<dbReference type="EMBL" id="AY327575">
    <property type="protein sequence ID" value="ADM86733.1"/>
    <property type="molecule type" value="Genomic_DNA"/>
</dbReference>
<keyword evidence="4" id="KW-0804">Transcription</keyword>
<accession>E0R7N1</accession>
<dbReference type="SUPFAM" id="SSF46785">
    <property type="entry name" value="Winged helix' DNA-binding domain"/>
    <property type="match status" value="1"/>
</dbReference>
<keyword evidence="2" id="KW-0805">Transcription regulation</keyword>
<protein>
    <submittedName>
        <fullName evidence="6">LysR-type regulator</fullName>
    </submittedName>
</protein>
<organism evidence="6">
    <name type="scientific">Delftia acidovorans</name>
    <name type="common">Pseudomonas acidovorans</name>
    <name type="synonym">Comamonas acidovorans</name>
    <dbReference type="NCBI Taxonomy" id="80866"/>
    <lineage>
        <taxon>Bacteria</taxon>
        <taxon>Pseudomonadati</taxon>
        <taxon>Pseudomonadota</taxon>
        <taxon>Betaproteobacteria</taxon>
        <taxon>Burkholderiales</taxon>
        <taxon>Comamonadaceae</taxon>
        <taxon>Delftia</taxon>
    </lineage>
</organism>
<evidence type="ECO:0000256" key="1">
    <source>
        <dbReference type="ARBA" id="ARBA00009437"/>
    </source>
</evidence>
<dbReference type="InterPro" id="IPR000847">
    <property type="entry name" value="LysR_HTH_N"/>
</dbReference>
<dbReference type="Gene3D" id="3.40.190.10">
    <property type="entry name" value="Periplasmic binding protein-like II"/>
    <property type="match status" value="2"/>
</dbReference>
<evidence type="ECO:0000259" key="5">
    <source>
        <dbReference type="PROSITE" id="PS50931"/>
    </source>
</evidence>
<keyword evidence="3" id="KW-0238">DNA-binding</keyword>
<sequence>MTDFSLPAQDDLLDADLLSVFCWVAKTSNFSRAAAQLGTAQPVVTRKVGRLEEHLGVQLFVRTNRGCELTEPGLLLAAKAPGILMQLAQLKEEVGQSAQVVSGTLSMGITHSAGSVMAPHLLPTIGARWPKLRVNLVEALSKNLVERVLNRELSLAVLYDPPADPDLVATPLLMERLCLVGRPQTRLQALPRPTVRDMVGLPLVLPSGHQTIRVLLEDAFAEIGEPLRPVYEATSVNMLRAMAAQGLGYTVLTLGSVAAEVAAGTLLAQPLADKGMSVGLTLITTREHSRLRNVQLMADFVSSEIRAVARRGLWPGKPTVMRDQPA</sequence>
<dbReference type="SUPFAM" id="SSF53850">
    <property type="entry name" value="Periplasmic binding protein-like II"/>
    <property type="match status" value="1"/>
</dbReference>
<feature type="domain" description="HTH lysR-type" evidence="5">
    <location>
        <begin position="13"/>
        <end position="70"/>
    </location>
</feature>
<comment type="similarity">
    <text evidence="1">Belongs to the LysR transcriptional regulatory family.</text>
</comment>
<dbReference type="InterPro" id="IPR036388">
    <property type="entry name" value="WH-like_DNA-bd_sf"/>
</dbReference>
<evidence type="ECO:0000313" key="6">
    <source>
        <dbReference type="EMBL" id="ADM86733.1"/>
    </source>
</evidence>
<reference evidence="6" key="2">
    <citation type="submission" date="2009-09" db="EMBL/GenBank/DDBJ databases">
        <title>Genetic background of enantiospecific 2,4-dichlorophenoxypropionate cleavage in Delftia acidovorans MC1.</title>
        <authorList>
            <person name="Schleinitz K.M."/>
            <person name="Kleinsteuber S."/>
            <person name="Vallaeys T."/>
            <person name="Babel W."/>
        </authorList>
    </citation>
    <scope>NUCLEOTIDE SEQUENCE</scope>
    <source>
        <strain evidence="6">MC1</strain>
        <plasmid evidence="6">pMC1</plasmid>
    </source>
</reference>
<proteinExistence type="inferred from homology"/>
<dbReference type="PRINTS" id="PR00039">
    <property type="entry name" value="HTHLYSR"/>
</dbReference>
<dbReference type="PROSITE" id="PS50931">
    <property type="entry name" value="HTH_LYSR"/>
    <property type="match status" value="1"/>
</dbReference>
<dbReference type="GO" id="GO:0000976">
    <property type="term" value="F:transcription cis-regulatory region binding"/>
    <property type="evidence" value="ECO:0007669"/>
    <property type="project" value="TreeGrafter"/>
</dbReference>
<evidence type="ECO:0000256" key="2">
    <source>
        <dbReference type="ARBA" id="ARBA00023015"/>
    </source>
</evidence>
<dbReference type="PANTHER" id="PTHR30126">
    <property type="entry name" value="HTH-TYPE TRANSCRIPTIONAL REGULATOR"/>
    <property type="match status" value="1"/>
</dbReference>